<comment type="function">
    <text evidence="7">RNA helicase.</text>
</comment>
<dbReference type="CDD" id="cd18787">
    <property type="entry name" value="SF2_C_DEAD"/>
    <property type="match status" value="1"/>
</dbReference>
<dbReference type="InterPro" id="IPR001650">
    <property type="entry name" value="Helicase_C-like"/>
</dbReference>
<dbReference type="SMART" id="SM00490">
    <property type="entry name" value="HELICc"/>
    <property type="match status" value="1"/>
</dbReference>
<feature type="compositionally biased region" description="Gly residues" evidence="8">
    <location>
        <begin position="679"/>
        <end position="721"/>
    </location>
</feature>
<feature type="region of interest" description="Disordered" evidence="8">
    <location>
        <begin position="58"/>
        <end position="86"/>
    </location>
</feature>
<reference evidence="11" key="1">
    <citation type="submission" date="2021-03" db="EMBL/GenBank/DDBJ databases">
        <authorList>
            <person name="Tagirdzhanova G."/>
        </authorList>
    </citation>
    <scope>NUCLEOTIDE SEQUENCE</scope>
</reference>
<dbReference type="SUPFAM" id="SSF52540">
    <property type="entry name" value="P-loop containing nucleoside triphosphate hydrolases"/>
    <property type="match status" value="2"/>
</dbReference>
<dbReference type="GO" id="GO:0005524">
    <property type="term" value="F:ATP binding"/>
    <property type="evidence" value="ECO:0007669"/>
    <property type="project" value="UniProtKB-UniRule"/>
</dbReference>
<dbReference type="GO" id="GO:0016787">
    <property type="term" value="F:hydrolase activity"/>
    <property type="evidence" value="ECO:0007669"/>
    <property type="project" value="UniProtKB-KW"/>
</dbReference>
<dbReference type="OrthoDB" id="193716at2759"/>
<evidence type="ECO:0000256" key="6">
    <source>
        <dbReference type="RuleBase" id="RU000492"/>
    </source>
</evidence>
<feature type="domain" description="Helicase C-terminal" evidence="10">
    <location>
        <begin position="356"/>
        <end position="533"/>
    </location>
</feature>
<evidence type="ECO:0000259" key="9">
    <source>
        <dbReference type="PROSITE" id="PS51192"/>
    </source>
</evidence>
<dbReference type="InterPro" id="IPR000629">
    <property type="entry name" value="RNA-helicase_DEAD-box_CS"/>
</dbReference>
<protein>
    <recommendedName>
        <fullName evidence="7">ATP-dependent RNA helicase</fullName>
        <ecNumber evidence="7">3.6.4.13</ecNumber>
    </recommendedName>
</protein>
<dbReference type="EMBL" id="CAJPDT010000011">
    <property type="protein sequence ID" value="CAF9912954.1"/>
    <property type="molecule type" value="Genomic_DNA"/>
</dbReference>
<evidence type="ECO:0000256" key="7">
    <source>
        <dbReference type="RuleBase" id="RU365068"/>
    </source>
</evidence>
<feature type="region of interest" description="Disordered" evidence="8">
    <location>
        <begin position="621"/>
        <end position="728"/>
    </location>
</feature>
<dbReference type="GO" id="GO:0003723">
    <property type="term" value="F:RNA binding"/>
    <property type="evidence" value="ECO:0007669"/>
    <property type="project" value="UniProtKB-UniRule"/>
</dbReference>
<dbReference type="PROSITE" id="PS51194">
    <property type="entry name" value="HELICASE_CTER"/>
    <property type="match status" value="1"/>
</dbReference>
<keyword evidence="3 6" id="KW-0347">Helicase</keyword>
<comment type="caution">
    <text evidence="11">The sequence shown here is derived from an EMBL/GenBank/DDBJ whole genome shotgun (WGS) entry which is preliminary data.</text>
</comment>
<evidence type="ECO:0000256" key="8">
    <source>
        <dbReference type="SAM" id="MobiDB-lite"/>
    </source>
</evidence>
<dbReference type="Proteomes" id="UP000664534">
    <property type="component" value="Unassembled WGS sequence"/>
</dbReference>
<evidence type="ECO:0000256" key="2">
    <source>
        <dbReference type="ARBA" id="ARBA00022801"/>
    </source>
</evidence>
<dbReference type="Pfam" id="PF00270">
    <property type="entry name" value="DEAD"/>
    <property type="match status" value="1"/>
</dbReference>
<feature type="compositionally biased region" description="Basic and acidic residues" evidence="8">
    <location>
        <begin position="621"/>
        <end position="630"/>
    </location>
</feature>
<dbReference type="InterPro" id="IPR011545">
    <property type="entry name" value="DEAD/DEAH_box_helicase_dom"/>
</dbReference>
<keyword evidence="1 6" id="KW-0547">Nucleotide-binding</keyword>
<evidence type="ECO:0000259" key="10">
    <source>
        <dbReference type="PROSITE" id="PS51194"/>
    </source>
</evidence>
<comment type="catalytic activity">
    <reaction evidence="7">
        <text>ATP + H2O = ADP + phosphate + H(+)</text>
        <dbReference type="Rhea" id="RHEA:13065"/>
        <dbReference type="ChEBI" id="CHEBI:15377"/>
        <dbReference type="ChEBI" id="CHEBI:15378"/>
        <dbReference type="ChEBI" id="CHEBI:30616"/>
        <dbReference type="ChEBI" id="CHEBI:43474"/>
        <dbReference type="ChEBI" id="CHEBI:456216"/>
        <dbReference type="EC" id="3.6.4.13"/>
    </reaction>
</comment>
<keyword evidence="12" id="KW-1185">Reference proteome</keyword>
<accession>A0A8H3IGM7</accession>
<dbReference type="PROSITE" id="PS51192">
    <property type="entry name" value="HELICASE_ATP_BIND_1"/>
    <property type="match status" value="1"/>
</dbReference>
<feature type="domain" description="Helicase ATP-binding" evidence="9">
    <location>
        <begin position="136"/>
        <end position="328"/>
    </location>
</feature>
<evidence type="ECO:0000256" key="3">
    <source>
        <dbReference type="ARBA" id="ARBA00022806"/>
    </source>
</evidence>
<dbReference type="SMART" id="SM00487">
    <property type="entry name" value="DEXDc"/>
    <property type="match status" value="1"/>
</dbReference>
<keyword evidence="2 6" id="KW-0378">Hydrolase</keyword>
<evidence type="ECO:0000313" key="11">
    <source>
        <dbReference type="EMBL" id="CAF9912954.1"/>
    </source>
</evidence>
<comment type="similarity">
    <text evidence="6">Belongs to the DEAD box helicase family.</text>
</comment>
<dbReference type="Gene3D" id="3.40.50.300">
    <property type="entry name" value="P-loop containing nucleotide triphosphate hydrolases"/>
    <property type="match status" value="2"/>
</dbReference>
<gene>
    <name evidence="11" type="ORF">IMSHALPRED_000855</name>
</gene>
<proteinExistence type="inferred from homology"/>
<dbReference type="GO" id="GO:0003724">
    <property type="term" value="F:RNA helicase activity"/>
    <property type="evidence" value="ECO:0007669"/>
    <property type="project" value="UniProtKB-EC"/>
</dbReference>
<name>A0A8H3IGM7_9LECA</name>
<dbReference type="InterPro" id="IPR014001">
    <property type="entry name" value="Helicase_ATP-bd"/>
</dbReference>
<evidence type="ECO:0000313" key="12">
    <source>
        <dbReference type="Proteomes" id="UP000664534"/>
    </source>
</evidence>
<dbReference type="PANTHER" id="PTHR24031">
    <property type="entry name" value="RNA HELICASE"/>
    <property type="match status" value="1"/>
</dbReference>
<feature type="compositionally biased region" description="Basic and acidic residues" evidence="8">
    <location>
        <begin position="663"/>
        <end position="678"/>
    </location>
</feature>
<dbReference type="InterPro" id="IPR027417">
    <property type="entry name" value="P-loop_NTPase"/>
</dbReference>
<feature type="compositionally biased region" description="Gly residues" evidence="8">
    <location>
        <begin position="633"/>
        <end position="645"/>
    </location>
</feature>
<evidence type="ECO:0000256" key="4">
    <source>
        <dbReference type="ARBA" id="ARBA00022840"/>
    </source>
</evidence>
<keyword evidence="4 6" id="KW-0067">ATP-binding</keyword>
<sequence length="728" mass="79469">MLNIVRRGPSSVAKSLFSFSTCSRCWRPAHTRDLQRCLPRTIPKIRARPFGSSSQWRRSAAASAAAEDEAIEGEVEQEVFSQTPPSDAEIRRAVNHGPVTKFKDLAERGMVCQTVVDIVTKTMGLETMTQVQSLTINESLKGKDILAQARTGTGKTLAFLIPLLQNIINMDPKLEKRSRFGRSGESTDIRAIIISPTRELAEQIAVEAKKVTVDTGVIVQTAVGGSAKSMGLRKIKTEGCHILVGTPGRLNDILSDPYSQVRAPNLSCFVLDEADRLLDQGFAPEIRAIQDLLPNRRDVDRQTLLYSATVPREVMQVVRQTMKPDFQFVRTVQEGEQQTHEKVPQKLVNVGGFENLMPAILELCKREINTVAGTTGGSVRPFKAIVYFGATADVSLAAAVLNNLRNPGKSIFHQSPLHPAKVIEMHARLTQDARTRAADSFRRAESGIMLSSDVTARGMDFPNVTHVIQVGLPPSEEQYVHRIGRTARGDKTGEGWMFITDLEARELRHKLPNMPLKPDNTLETAKVDMKKDAQLPEHTAKTLTQIGDAMRMVPRGLKAASYMAALGIFQWYSNKQKLLDALNDRAKYGWGMETPPMVNRALASKLRLDRVQGINIGFEERGPRFGESARDQGMGGYSSSGGSRGSYGADREGRGLRGGYGLDRGEGGRPSYGDRNRGEGGGFGGGRDGGRGGGYGGDRGRGRGGGYGGDRGGDRAGGYGGRESRTRY</sequence>
<dbReference type="EC" id="3.6.4.13" evidence="7"/>
<organism evidence="11 12">
    <name type="scientific">Imshaugia aleurites</name>
    <dbReference type="NCBI Taxonomy" id="172621"/>
    <lineage>
        <taxon>Eukaryota</taxon>
        <taxon>Fungi</taxon>
        <taxon>Dikarya</taxon>
        <taxon>Ascomycota</taxon>
        <taxon>Pezizomycotina</taxon>
        <taxon>Lecanoromycetes</taxon>
        <taxon>OSLEUM clade</taxon>
        <taxon>Lecanoromycetidae</taxon>
        <taxon>Lecanorales</taxon>
        <taxon>Lecanorineae</taxon>
        <taxon>Parmeliaceae</taxon>
        <taxon>Imshaugia</taxon>
    </lineage>
</organism>
<evidence type="ECO:0000256" key="5">
    <source>
        <dbReference type="ARBA" id="ARBA00022884"/>
    </source>
</evidence>
<dbReference type="PROSITE" id="PS00039">
    <property type="entry name" value="DEAD_ATP_HELICASE"/>
    <property type="match status" value="1"/>
</dbReference>
<feature type="compositionally biased region" description="Acidic residues" evidence="8">
    <location>
        <begin position="66"/>
        <end position="77"/>
    </location>
</feature>
<dbReference type="Pfam" id="PF00271">
    <property type="entry name" value="Helicase_C"/>
    <property type="match status" value="1"/>
</dbReference>
<keyword evidence="5 7" id="KW-0694">RNA-binding</keyword>
<dbReference type="AlphaFoldDB" id="A0A8H3IGM7"/>
<evidence type="ECO:0000256" key="1">
    <source>
        <dbReference type="ARBA" id="ARBA00022741"/>
    </source>
</evidence>
<comment type="domain">
    <text evidence="7">The Q motif is unique to and characteristic of the DEAD box family of RNA helicases and controls ATP binding and hydrolysis.</text>
</comment>